<reference evidence="1" key="1">
    <citation type="submission" date="2022-05" db="EMBL/GenBank/DDBJ databases">
        <title>The Musa troglodytarum L. genome provides insights into the mechanism of non-climacteric behaviour and enrichment of carotenoids.</title>
        <authorList>
            <person name="Wang J."/>
        </authorList>
    </citation>
    <scope>NUCLEOTIDE SEQUENCE</scope>
    <source>
        <tissue evidence="1">Leaf</tissue>
    </source>
</reference>
<keyword evidence="2" id="KW-1185">Reference proteome</keyword>
<protein>
    <submittedName>
        <fullName evidence="1">One zinc finger protein</fullName>
    </submittedName>
</protein>
<proteinExistence type="predicted"/>
<dbReference type="PANTHER" id="PTHR33873">
    <property type="entry name" value="TRANSCRIPTION FACTOR VOZ1"/>
    <property type="match status" value="1"/>
</dbReference>
<dbReference type="GO" id="GO:0048578">
    <property type="term" value="P:positive regulation of long-day photoperiodism, flowering"/>
    <property type="evidence" value="ECO:0007669"/>
    <property type="project" value="InterPro"/>
</dbReference>
<evidence type="ECO:0000313" key="2">
    <source>
        <dbReference type="Proteomes" id="UP001055439"/>
    </source>
</evidence>
<dbReference type="AlphaFoldDB" id="A0A9E7EF36"/>
<dbReference type="GO" id="GO:0043565">
    <property type="term" value="F:sequence-specific DNA binding"/>
    <property type="evidence" value="ECO:0007669"/>
    <property type="project" value="TreeGrafter"/>
</dbReference>
<dbReference type="GO" id="GO:0005634">
    <property type="term" value="C:nucleus"/>
    <property type="evidence" value="ECO:0007669"/>
    <property type="project" value="TreeGrafter"/>
</dbReference>
<name>A0A9E7EF36_9LILI</name>
<organism evidence="1 2">
    <name type="scientific">Musa troglodytarum</name>
    <name type="common">fe'i banana</name>
    <dbReference type="NCBI Taxonomy" id="320322"/>
    <lineage>
        <taxon>Eukaryota</taxon>
        <taxon>Viridiplantae</taxon>
        <taxon>Streptophyta</taxon>
        <taxon>Embryophyta</taxon>
        <taxon>Tracheophyta</taxon>
        <taxon>Spermatophyta</taxon>
        <taxon>Magnoliopsida</taxon>
        <taxon>Liliopsida</taxon>
        <taxon>Zingiberales</taxon>
        <taxon>Musaceae</taxon>
        <taxon>Musa</taxon>
    </lineage>
</organism>
<dbReference type="OrthoDB" id="1848362at2759"/>
<evidence type="ECO:0000313" key="1">
    <source>
        <dbReference type="EMBL" id="URD76104.1"/>
    </source>
</evidence>
<gene>
    <name evidence="1" type="ORF">MUK42_08214</name>
</gene>
<dbReference type="GO" id="GO:0045893">
    <property type="term" value="P:positive regulation of DNA-templated transcription"/>
    <property type="evidence" value="ECO:0007669"/>
    <property type="project" value="TreeGrafter"/>
</dbReference>
<dbReference type="EMBL" id="CP097502">
    <property type="protein sequence ID" value="URD76104.1"/>
    <property type="molecule type" value="Genomic_DNA"/>
</dbReference>
<sequence>MAGAESHPNLPPLCWFRCRLDRSILAMGTGCKSASHHLLRCKARNRADDLQEMFEDLQSAIKESRAADVAVLEEQVHQRLRECWAELNQPSPATSLQLIESEADLSFCLFTLGLLQLSEEEEDDATSKLAELAFGNAPKPGQVELQQADVGAGQGGRAANFQEEYYVNQNVVGQKLLYADHYESNLRTGPDNVTCLEGNGRNVFPYMSDVLPAICPPPSAFLSPKCALWDCPRPAQGSEWCQEYCSSFHATLAINEDLPGMTPVLRPGGIDLKGPPFAALSAKTHGKNVGIPTAHLSIISCQLVLPFENYTVWRITQRMTFL</sequence>
<dbReference type="InterPro" id="IPR039277">
    <property type="entry name" value="VOZ1/VOZ2"/>
</dbReference>
<accession>A0A9E7EF36</accession>
<dbReference type="PANTHER" id="PTHR33873:SF15">
    <property type="entry name" value="TRANSCRIPTION FACTOR VOZ2"/>
    <property type="match status" value="1"/>
</dbReference>
<dbReference type="Proteomes" id="UP001055439">
    <property type="component" value="Chromosome 1"/>
</dbReference>